<keyword evidence="2" id="KW-1133">Transmembrane helix</keyword>
<feature type="region of interest" description="Disordered" evidence="1">
    <location>
        <begin position="211"/>
        <end position="235"/>
    </location>
</feature>
<dbReference type="Proteomes" id="UP000754883">
    <property type="component" value="Unassembled WGS sequence"/>
</dbReference>
<feature type="chain" id="PRO_5040168101" description="Mid2 domain-containing protein" evidence="3">
    <location>
        <begin position="23"/>
        <end position="317"/>
    </location>
</feature>
<gene>
    <name evidence="4" type="ORF">CBYS24578_00006024</name>
</gene>
<evidence type="ECO:0000313" key="5">
    <source>
        <dbReference type="Proteomes" id="UP000754883"/>
    </source>
</evidence>
<dbReference type="EMBL" id="CABFNO020001568">
    <property type="protein sequence ID" value="CAH0005430.1"/>
    <property type="molecule type" value="Genomic_DNA"/>
</dbReference>
<evidence type="ECO:0000256" key="2">
    <source>
        <dbReference type="SAM" id="Phobius"/>
    </source>
</evidence>
<dbReference type="AlphaFoldDB" id="A0A9N9UZF2"/>
<keyword evidence="2" id="KW-0812">Transmembrane</keyword>
<feature type="compositionally biased region" description="Low complexity" evidence="1">
    <location>
        <begin position="182"/>
        <end position="197"/>
    </location>
</feature>
<evidence type="ECO:0000256" key="3">
    <source>
        <dbReference type="SAM" id="SignalP"/>
    </source>
</evidence>
<evidence type="ECO:0008006" key="6">
    <source>
        <dbReference type="Google" id="ProtNLM"/>
    </source>
</evidence>
<reference evidence="4" key="1">
    <citation type="submission" date="2021-10" db="EMBL/GenBank/DDBJ databases">
        <authorList>
            <person name="Piombo E."/>
        </authorList>
    </citation>
    <scope>NUCLEOTIDE SEQUENCE</scope>
</reference>
<protein>
    <recommendedName>
        <fullName evidence="6">Mid2 domain-containing protein</fullName>
    </recommendedName>
</protein>
<feature type="signal peptide" evidence="3">
    <location>
        <begin position="1"/>
        <end position="22"/>
    </location>
</feature>
<keyword evidence="3" id="KW-0732">Signal</keyword>
<name>A0A9N9UZF2_9HYPO</name>
<evidence type="ECO:0000256" key="1">
    <source>
        <dbReference type="SAM" id="MobiDB-lite"/>
    </source>
</evidence>
<comment type="caution">
    <text evidence="4">The sequence shown here is derived from an EMBL/GenBank/DDBJ whole genome shotgun (WGS) entry which is preliminary data.</text>
</comment>
<sequence length="317" mass="33417">MMMHLRRRAAYVLLGLSLYVAAEDPVSSFKAEILYPSHLTLTAYQDDSIIVLYKSEIPDNSLYTWCWDGEKGPTLKAKIRDAVAYNGEELVTINYTSSDNCWFNLRSRENPDDIGWNSGWFKVASGKRATASTFSLGASTTSSSVSSSSATSSSSSEVTSSPSTASSGSESSPTTRSERTGETTLGGPLESASLSTSTLVSSMSASSAAATTTASGGSKDDSAASGDSSASSGDGLVTAARIGLGVGIAMGATGITALAVAIWMVRRRNTVVKPAETNSGSEELQGDVPKRPWWRTDIREMASNEELRRGPQHEMTG</sequence>
<feature type="compositionally biased region" description="Low complexity" evidence="1">
    <location>
        <begin position="138"/>
        <end position="175"/>
    </location>
</feature>
<feature type="transmembrane region" description="Helical" evidence="2">
    <location>
        <begin position="242"/>
        <end position="265"/>
    </location>
</feature>
<keyword evidence="5" id="KW-1185">Reference proteome</keyword>
<keyword evidence="2" id="KW-0472">Membrane</keyword>
<accession>A0A9N9UZF2</accession>
<evidence type="ECO:0000313" key="4">
    <source>
        <dbReference type="EMBL" id="CAH0005430.1"/>
    </source>
</evidence>
<feature type="region of interest" description="Disordered" evidence="1">
    <location>
        <begin position="138"/>
        <end position="197"/>
    </location>
</feature>
<dbReference type="OrthoDB" id="5151001at2759"/>
<proteinExistence type="predicted"/>
<organism evidence="4 5">
    <name type="scientific">Clonostachys byssicola</name>
    <dbReference type="NCBI Taxonomy" id="160290"/>
    <lineage>
        <taxon>Eukaryota</taxon>
        <taxon>Fungi</taxon>
        <taxon>Dikarya</taxon>
        <taxon>Ascomycota</taxon>
        <taxon>Pezizomycotina</taxon>
        <taxon>Sordariomycetes</taxon>
        <taxon>Hypocreomycetidae</taxon>
        <taxon>Hypocreales</taxon>
        <taxon>Bionectriaceae</taxon>
        <taxon>Clonostachys</taxon>
    </lineage>
</organism>